<gene>
    <name evidence="1" type="ORF">SCARUB_00026</name>
</gene>
<name>A0A1E3XGJ9_9BACT</name>
<organism evidence="1 2">
    <name type="scientific">Candidatus Scalindua rubra</name>
    <dbReference type="NCBI Taxonomy" id="1872076"/>
    <lineage>
        <taxon>Bacteria</taxon>
        <taxon>Pseudomonadati</taxon>
        <taxon>Planctomycetota</taxon>
        <taxon>Candidatus Brocadiia</taxon>
        <taxon>Candidatus Brocadiales</taxon>
        <taxon>Candidatus Scalinduaceae</taxon>
        <taxon>Candidatus Scalindua</taxon>
    </lineage>
</organism>
<dbReference type="EMBL" id="MAYW01000001">
    <property type="protein sequence ID" value="ODS34766.1"/>
    <property type="molecule type" value="Genomic_DNA"/>
</dbReference>
<accession>A0A1E3XGJ9</accession>
<dbReference type="AlphaFoldDB" id="A0A1E3XGJ9"/>
<reference evidence="1 2" key="1">
    <citation type="submission" date="2016-07" db="EMBL/GenBank/DDBJ databases">
        <title>Draft genome of Scalindua rubra, obtained from a brine-seawater interface in the Red Sea, sheds light on salt adaptation in anammox bacteria.</title>
        <authorList>
            <person name="Speth D.R."/>
            <person name="Lagkouvardos I."/>
            <person name="Wang Y."/>
            <person name="Qian P.-Y."/>
            <person name="Dutilh B.E."/>
            <person name="Jetten M.S."/>
        </authorList>
    </citation>
    <scope>NUCLEOTIDE SEQUENCE [LARGE SCALE GENOMIC DNA]</scope>
    <source>
        <strain evidence="1">BSI-1</strain>
    </source>
</reference>
<proteinExistence type="predicted"/>
<comment type="caution">
    <text evidence="1">The sequence shown here is derived from an EMBL/GenBank/DDBJ whole genome shotgun (WGS) entry which is preliminary data.</text>
</comment>
<dbReference type="Proteomes" id="UP000094056">
    <property type="component" value="Unassembled WGS sequence"/>
</dbReference>
<protein>
    <submittedName>
        <fullName evidence="1">Uncharacterized protein</fullName>
    </submittedName>
</protein>
<evidence type="ECO:0000313" key="1">
    <source>
        <dbReference type="EMBL" id="ODS34766.1"/>
    </source>
</evidence>
<evidence type="ECO:0000313" key="2">
    <source>
        <dbReference type="Proteomes" id="UP000094056"/>
    </source>
</evidence>
<sequence>MRKDNHEIDEIKILIKEIAKGAKKDRRTN</sequence>